<gene>
    <name evidence="2" type="ORF">MLI01_22310</name>
</gene>
<feature type="transmembrane region" description="Helical" evidence="1">
    <location>
        <begin position="6"/>
        <end position="26"/>
    </location>
</feature>
<dbReference type="AlphaFoldDB" id="A0A4Y4B6T0"/>
<evidence type="ECO:0000313" key="3">
    <source>
        <dbReference type="Proteomes" id="UP000317410"/>
    </source>
</evidence>
<dbReference type="Proteomes" id="UP000317410">
    <property type="component" value="Unassembled WGS sequence"/>
</dbReference>
<sequence>MRLDDPQVWTLIGVFTTMMLGGMTLMTMQFSRVIRAEIGGLRGELRGEIGGLRGDLSGRLENLEGRLTGRIDALEHKVDSLDKEVANLATRFWRSQ</sequence>
<accession>A0A4Y4B6T0</accession>
<name>A0A4Y4B6T0_MICMQ</name>
<keyword evidence="1" id="KW-1133">Transmembrane helix</keyword>
<proteinExistence type="predicted"/>
<dbReference type="RefSeq" id="WP_141386967.1">
    <property type="nucleotide sequence ID" value="NZ_BJNQ01000014.1"/>
</dbReference>
<reference evidence="2 3" key="1">
    <citation type="submission" date="2019-06" db="EMBL/GenBank/DDBJ databases">
        <title>Whole genome shotgun sequence of Microbacterium liquefaciens NBRC 15037.</title>
        <authorList>
            <person name="Hosoyama A."/>
            <person name="Uohara A."/>
            <person name="Ohji S."/>
            <person name="Ichikawa N."/>
        </authorList>
    </citation>
    <scope>NUCLEOTIDE SEQUENCE [LARGE SCALE GENOMIC DNA]</scope>
    <source>
        <strain evidence="2 3">NBRC 15037</strain>
    </source>
</reference>
<keyword evidence="1" id="KW-0812">Transmembrane</keyword>
<evidence type="ECO:0000256" key="1">
    <source>
        <dbReference type="SAM" id="Phobius"/>
    </source>
</evidence>
<dbReference type="Gene3D" id="1.20.1270.70">
    <property type="entry name" value="Designed single chain three-helix bundle"/>
    <property type="match status" value="1"/>
</dbReference>
<protein>
    <submittedName>
        <fullName evidence="2">Uncharacterized protein</fullName>
    </submittedName>
</protein>
<dbReference type="EMBL" id="BJNQ01000014">
    <property type="protein sequence ID" value="GEC76086.1"/>
    <property type="molecule type" value="Genomic_DNA"/>
</dbReference>
<keyword evidence="1" id="KW-0472">Membrane</keyword>
<organism evidence="2 3">
    <name type="scientific">Microbacterium maritypicum</name>
    <name type="common">Microbacterium liquefaciens</name>
    <dbReference type="NCBI Taxonomy" id="33918"/>
    <lineage>
        <taxon>Bacteria</taxon>
        <taxon>Bacillati</taxon>
        <taxon>Actinomycetota</taxon>
        <taxon>Actinomycetes</taxon>
        <taxon>Micrococcales</taxon>
        <taxon>Microbacteriaceae</taxon>
        <taxon>Microbacterium</taxon>
    </lineage>
</organism>
<evidence type="ECO:0000313" key="2">
    <source>
        <dbReference type="EMBL" id="GEC76086.1"/>
    </source>
</evidence>
<comment type="caution">
    <text evidence="2">The sequence shown here is derived from an EMBL/GenBank/DDBJ whole genome shotgun (WGS) entry which is preliminary data.</text>
</comment>